<feature type="non-terminal residue" evidence="3">
    <location>
        <position position="273"/>
    </location>
</feature>
<organism evidence="3 4">
    <name type="scientific">Lasius niger</name>
    <name type="common">Black garden ant</name>
    <dbReference type="NCBI Taxonomy" id="67767"/>
    <lineage>
        <taxon>Eukaryota</taxon>
        <taxon>Metazoa</taxon>
        <taxon>Ecdysozoa</taxon>
        <taxon>Arthropoda</taxon>
        <taxon>Hexapoda</taxon>
        <taxon>Insecta</taxon>
        <taxon>Pterygota</taxon>
        <taxon>Neoptera</taxon>
        <taxon>Endopterygota</taxon>
        <taxon>Hymenoptera</taxon>
        <taxon>Apocrita</taxon>
        <taxon>Aculeata</taxon>
        <taxon>Formicoidea</taxon>
        <taxon>Formicidae</taxon>
        <taxon>Formicinae</taxon>
        <taxon>Lasius</taxon>
        <taxon>Lasius</taxon>
    </lineage>
</organism>
<sequence>MIKMDVIEEAPSSPWSSPVTLHIKPGKVRFCLDARKLNAVTVKDAYPIPIMDGLLSRLPPVHCISKIDLKDAFWQIYLDQESRAKTAFTVPNRPLYQFKRMPFGLSNAPQTMCCFMDLVIPYQLKSHVLVYLDDLLVLSNNFEDHLLHLSEVATQLRKAGLTINVQKSQFCLKTVDYLGYLVGEGTLQVNPNKIAAVRDFLVPKTQKQLRRFLGMTGWYQRFISNYSTVIFNLTELLRGKSFSWNDLAQEAFDNIKDKLCSAPYLIHPKIGRA</sequence>
<dbReference type="InterPro" id="IPR043502">
    <property type="entry name" value="DNA/RNA_pol_sf"/>
</dbReference>
<dbReference type="PROSITE" id="PS50878">
    <property type="entry name" value="RT_POL"/>
    <property type="match status" value="1"/>
</dbReference>
<dbReference type="InterPro" id="IPR043128">
    <property type="entry name" value="Rev_trsase/Diguanyl_cyclase"/>
</dbReference>
<keyword evidence="4" id="KW-1185">Reference proteome</keyword>
<dbReference type="OrthoDB" id="8049819at2759"/>
<reference evidence="3 4" key="1">
    <citation type="submission" date="2015-04" db="EMBL/GenBank/DDBJ databases">
        <title>Lasius niger genome sequencing.</title>
        <authorList>
            <person name="Konorov E.A."/>
            <person name="Nikitin M.A."/>
            <person name="Kirill M.V."/>
            <person name="Chang P."/>
        </authorList>
    </citation>
    <scope>NUCLEOTIDE SEQUENCE [LARGE SCALE GENOMIC DNA]</scope>
    <source>
        <tissue evidence="3">Whole</tissue>
    </source>
</reference>
<dbReference type="InterPro" id="IPR000477">
    <property type="entry name" value="RT_dom"/>
</dbReference>
<dbReference type="AlphaFoldDB" id="A0A0J7JVT3"/>
<dbReference type="GO" id="GO:0003964">
    <property type="term" value="F:RNA-directed DNA polymerase activity"/>
    <property type="evidence" value="ECO:0007669"/>
    <property type="project" value="UniProtKB-EC"/>
</dbReference>
<dbReference type="CDD" id="cd01647">
    <property type="entry name" value="RT_LTR"/>
    <property type="match status" value="1"/>
</dbReference>
<dbReference type="Pfam" id="PF00078">
    <property type="entry name" value="RVT_1"/>
    <property type="match status" value="1"/>
</dbReference>
<evidence type="ECO:0000256" key="1">
    <source>
        <dbReference type="ARBA" id="ARBA00012493"/>
    </source>
</evidence>
<dbReference type="Gene3D" id="3.10.10.10">
    <property type="entry name" value="HIV Type 1 Reverse Transcriptase, subunit A, domain 1"/>
    <property type="match status" value="1"/>
</dbReference>
<dbReference type="Proteomes" id="UP000036403">
    <property type="component" value="Unassembled WGS sequence"/>
</dbReference>
<dbReference type="FunFam" id="3.30.70.270:FF:000020">
    <property type="entry name" value="Transposon Tf2-6 polyprotein-like Protein"/>
    <property type="match status" value="1"/>
</dbReference>
<dbReference type="EMBL" id="LBMM01027011">
    <property type="protein sequence ID" value="KMQ82249.1"/>
    <property type="molecule type" value="Genomic_DNA"/>
</dbReference>
<gene>
    <name evidence="3" type="ORF">RF55_23647</name>
</gene>
<dbReference type="PANTHER" id="PTHR33064:SF37">
    <property type="entry name" value="RIBONUCLEASE H"/>
    <property type="match status" value="1"/>
</dbReference>
<proteinExistence type="predicted"/>
<evidence type="ECO:0000259" key="2">
    <source>
        <dbReference type="PROSITE" id="PS50878"/>
    </source>
</evidence>
<dbReference type="Gene3D" id="3.30.70.270">
    <property type="match status" value="2"/>
</dbReference>
<dbReference type="SUPFAM" id="SSF56672">
    <property type="entry name" value="DNA/RNA polymerases"/>
    <property type="match status" value="1"/>
</dbReference>
<dbReference type="EC" id="2.7.7.49" evidence="1"/>
<dbReference type="STRING" id="67767.A0A0J7JVT3"/>
<dbReference type="PANTHER" id="PTHR33064">
    <property type="entry name" value="POL PROTEIN"/>
    <property type="match status" value="1"/>
</dbReference>
<feature type="domain" description="Reverse transcriptase" evidence="2">
    <location>
        <begin position="1"/>
        <end position="182"/>
    </location>
</feature>
<comment type="caution">
    <text evidence="3">The sequence shown here is derived from an EMBL/GenBank/DDBJ whole genome shotgun (WGS) entry which is preliminary data.</text>
</comment>
<evidence type="ECO:0000313" key="4">
    <source>
        <dbReference type="Proteomes" id="UP000036403"/>
    </source>
</evidence>
<protein>
    <recommendedName>
        <fullName evidence="1">RNA-directed DNA polymerase</fullName>
        <ecNumber evidence="1">2.7.7.49</ecNumber>
    </recommendedName>
</protein>
<evidence type="ECO:0000313" key="3">
    <source>
        <dbReference type="EMBL" id="KMQ82249.1"/>
    </source>
</evidence>
<dbReference type="InterPro" id="IPR051320">
    <property type="entry name" value="Viral_Replic_Matur_Polypro"/>
</dbReference>
<name>A0A0J7JVT3_LASNI</name>
<dbReference type="PaxDb" id="67767-A0A0J7JVT3"/>
<accession>A0A0J7JVT3</accession>